<evidence type="ECO:0000256" key="2">
    <source>
        <dbReference type="ARBA" id="ARBA00023043"/>
    </source>
</evidence>
<protein>
    <submittedName>
        <fullName evidence="5">Palmitoyltransferase akr1</fullName>
    </submittedName>
</protein>
<feature type="transmembrane region" description="Helical" evidence="4">
    <location>
        <begin position="417"/>
        <end position="436"/>
    </location>
</feature>
<dbReference type="PROSITE" id="PS50297">
    <property type="entry name" value="ANK_REP_REGION"/>
    <property type="match status" value="1"/>
</dbReference>
<dbReference type="OrthoDB" id="10252328at2759"/>
<feature type="transmembrane region" description="Helical" evidence="4">
    <location>
        <begin position="279"/>
        <end position="299"/>
    </location>
</feature>
<dbReference type="Gene3D" id="1.25.40.20">
    <property type="entry name" value="Ankyrin repeat-containing domain"/>
    <property type="match status" value="1"/>
</dbReference>
<evidence type="ECO:0000313" key="6">
    <source>
        <dbReference type="Proteomes" id="UP000031668"/>
    </source>
</evidence>
<keyword evidence="4" id="KW-1133">Transmembrane helix</keyword>
<keyword evidence="6" id="KW-1185">Reference proteome</keyword>
<dbReference type="PANTHER" id="PTHR24161">
    <property type="entry name" value="ANK_REP_REGION DOMAIN-CONTAINING PROTEIN-RELATED"/>
    <property type="match status" value="1"/>
</dbReference>
<sequence length="488" mass="55817">MSCADHPGTCPIDHQAQAPDSNYVAHIGNLKSASIFKLVSLCDLETVENMSKNSGFEIFDQFDSDGLHILHHAARNMRVQVFIFIITHGVREVADKIVALSEIEDKSVIKLDIGVRSRNKDGSAPIHEATKYGNLALVEILLNLGTPIDITDNHLKTPIIIATQNLRIPLVLFLVSRGANINAEDEELDNCLGWASYRGSPELINIFLYLGLDINKVDSFIQTPTHLVCGSGNLEALKELIKKGRTALDVANEKGFTRGSHYLAYHMGKRGIRERMVQSWTQFTFVRLYVLLFFCYSILNFSGSLFYPWSTFFSAGSLFHNIIYLLLLTGVMYYGRVCWKFITYQEDHRNDYQNIFLQVFTATSLTEFLNNHNVCHVCRCVSDTNTIHCVFTGKCVNNFVDYDILLNNNVTVRNRLFFTKFYCLFMCYYILNSYSFLYDRRFILFVFGYLWTTTYAIVKFVLALFGYFGSPTLESVYLAIIRYLTPQK</sequence>
<keyword evidence="4" id="KW-0472">Membrane</keyword>
<evidence type="ECO:0000256" key="3">
    <source>
        <dbReference type="PROSITE-ProRule" id="PRU00023"/>
    </source>
</evidence>
<feature type="transmembrane region" description="Helical" evidence="4">
    <location>
        <begin position="311"/>
        <end position="334"/>
    </location>
</feature>
<keyword evidence="5" id="KW-0808">Transferase</keyword>
<dbReference type="AlphaFoldDB" id="A0A0C2MZY2"/>
<gene>
    <name evidence="5" type="ORF">RF11_07250</name>
</gene>
<keyword evidence="4" id="KW-0812">Transmembrane</keyword>
<evidence type="ECO:0000313" key="5">
    <source>
        <dbReference type="EMBL" id="KII69655.1"/>
    </source>
</evidence>
<feature type="repeat" description="ANK" evidence="3">
    <location>
        <begin position="154"/>
        <end position="186"/>
    </location>
</feature>
<organism evidence="5 6">
    <name type="scientific">Thelohanellus kitauei</name>
    <name type="common">Myxosporean</name>
    <dbReference type="NCBI Taxonomy" id="669202"/>
    <lineage>
        <taxon>Eukaryota</taxon>
        <taxon>Metazoa</taxon>
        <taxon>Cnidaria</taxon>
        <taxon>Myxozoa</taxon>
        <taxon>Myxosporea</taxon>
        <taxon>Bivalvulida</taxon>
        <taxon>Platysporina</taxon>
        <taxon>Myxobolidae</taxon>
        <taxon>Thelohanellus</taxon>
    </lineage>
</organism>
<comment type="caution">
    <text evidence="5">The sequence shown here is derived from an EMBL/GenBank/DDBJ whole genome shotgun (WGS) entry which is preliminary data.</text>
</comment>
<dbReference type="PROSITE" id="PS50088">
    <property type="entry name" value="ANK_REPEAT"/>
    <property type="match status" value="2"/>
</dbReference>
<dbReference type="InterPro" id="IPR002110">
    <property type="entry name" value="Ankyrin_rpt"/>
</dbReference>
<dbReference type="PANTHER" id="PTHR24161:SF17">
    <property type="entry name" value="PALMITOYLTRANSFERASE"/>
    <property type="match status" value="1"/>
</dbReference>
<reference evidence="5 6" key="1">
    <citation type="journal article" date="2014" name="Genome Biol. Evol.">
        <title>The genome of the myxosporean Thelohanellus kitauei shows adaptations to nutrient acquisition within its fish host.</title>
        <authorList>
            <person name="Yang Y."/>
            <person name="Xiong J."/>
            <person name="Zhou Z."/>
            <person name="Huo F."/>
            <person name="Miao W."/>
            <person name="Ran C."/>
            <person name="Liu Y."/>
            <person name="Zhang J."/>
            <person name="Feng J."/>
            <person name="Wang M."/>
            <person name="Wang M."/>
            <person name="Wang L."/>
            <person name="Yao B."/>
        </authorList>
    </citation>
    <scope>NUCLEOTIDE SEQUENCE [LARGE SCALE GENOMIC DNA]</scope>
    <source>
        <strain evidence="5">Wuqing</strain>
    </source>
</reference>
<evidence type="ECO:0000256" key="1">
    <source>
        <dbReference type="ARBA" id="ARBA00022737"/>
    </source>
</evidence>
<dbReference type="EMBL" id="JWZT01002320">
    <property type="protein sequence ID" value="KII69655.1"/>
    <property type="molecule type" value="Genomic_DNA"/>
</dbReference>
<keyword evidence="2 3" id="KW-0040">ANK repeat</keyword>
<dbReference type="GO" id="GO:0016409">
    <property type="term" value="F:palmitoyltransferase activity"/>
    <property type="evidence" value="ECO:0007669"/>
    <property type="project" value="TreeGrafter"/>
</dbReference>
<feature type="repeat" description="ANK" evidence="3">
    <location>
        <begin position="121"/>
        <end position="153"/>
    </location>
</feature>
<dbReference type="SUPFAM" id="SSF48403">
    <property type="entry name" value="Ankyrin repeat"/>
    <property type="match status" value="1"/>
</dbReference>
<dbReference type="PROSITE" id="PS50216">
    <property type="entry name" value="DHHC"/>
    <property type="match status" value="1"/>
</dbReference>
<dbReference type="InterPro" id="IPR036770">
    <property type="entry name" value="Ankyrin_rpt-contain_sf"/>
</dbReference>
<dbReference type="OMA" id="WNQICSF"/>
<accession>A0A0C2MZY2</accession>
<proteinExistence type="predicted"/>
<dbReference type="GO" id="GO:0000139">
    <property type="term" value="C:Golgi membrane"/>
    <property type="evidence" value="ECO:0007669"/>
    <property type="project" value="TreeGrafter"/>
</dbReference>
<dbReference type="SMART" id="SM00248">
    <property type="entry name" value="ANK"/>
    <property type="match status" value="5"/>
</dbReference>
<name>A0A0C2MZY2_THEKT</name>
<evidence type="ECO:0000256" key="4">
    <source>
        <dbReference type="SAM" id="Phobius"/>
    </source>
</evidence>
<dbReference type="Proteomes" id="UP000031668">
    <property type="component" value="Unassembled WGS sequence"/>
</dbReference>
<feature type="transmembrane region" description="Helical" evidence="4">
    <location>
        <begin position="442"/>
        <end position="468"/>
    </location>
</feature>
<keyword evidence="1" id="KW-0677">Repeat</keyword>
<dbReference type="Pfam" id="PF12796">
    <property type="entry name" value="Ank_2"/>
    <property type="match status" value="2"/>
</dbReference>